<keyword evidence="4" id="KW-0808">Transferase</keyword>
<dbReference type="Proteomes" id="UP001165289">
    <property type="component" value="Unassembled WGS sequence"/>
</dbReference>
<evidence type="ECO:0000256" key="3">
    <source>
        <dbReference type="ARBA" id="ARBA00022676"/>
    </source>
</evidence>
<gene>
    <name evidence="12" type="ORF">LOD99_2460</name>
</gene>
<dbReference type="CDD" id="cd01569">
    <property type="entry name" value="PBEF_like"/>
    <property type="match status" value="1"/>
</dbReference>
<dbReference type="InterPro" id="IPR013785">
    <property type="entry name" value="Aldolase_TIM"/>
</dbReference>
<dbReference type="InterPro" id="IPR016471">
    <property type="entry name" value="Nicotinamide_PRibTrfase"/>
</dbReference>
<reference evidence="12 13" key="1">
    <citation type="journal article" date="2023" name="BMC Biol.">
        <title>The compact genome of the sponge Oopsacas minuta (Hexactinellida) is lacking key metazoan core genes.</title>
        <authorList>
            <person name="Santini S."/>
            <person name="Schenkelaars Q."/>
            <person name="Jourda C."/>
            <person name="Duchesne M."/>
            <person name="Belahbib H."/>
            <person name="Rocher C."/>
            <person name="Selva M."/>
            <person name="Riesgo A."/>
            <person name="Vervoort M."/>
            <person name="Leys S.P."/>
            <person name="Kodjabachian L."/>
            <person name="Le Bivic A."/>
            <person name="Borchiellini C."/>
            <person name="Claverie J.M."/>
            <person name="Renard E."/>
        </authorList>
    </citation>
    <scope>NUCLEOTIDE SEQUENCE [LARGE SCALE GENOMIC DNA]</scope>
    <source>
        <strain evidence="12">SPO-2</strain>
    </source>
</reference>
<name>A0AAV7K2N3_9METZ</name>
<evidence type="ECO:0000256" key="2">
    <source>
        <dbReference type="ARBA" id="ARBA00022642"/>
    </source>
</evidence>
<comment type="similarity">
    <text evidence="1">Belongs to the NAPRTase family.</text>
</comment>
<feature type="binding site" evidence="9">
    <location>
        <position position="232"/>
    </location>
    <ligand>
        <name>diphosphate</name>
        <dbReference type="ChEBI" id="CHEBI:33019"/>
    </ligand>
</feature>
<keyword evidence="13" id="KW-1185">Reference proteome</keyword>
<evidence type="ECO:0000256" key="4">
    <source>
        <dbReference type="ARBA" id="ARBA00022679"/>
    </source>
</evidence>
<comment type="catalytic activity">
    <reaction evidence="8">
        <text>beta-nicotinamide D-ribonucleotide + diphosphate = 5-phospho-alpha-D-ribose 1-diphosphate + nicotinamide + H(+)</text>
        <dbReference type="Rhea" id="RHEA:16149"/>
        <dbReference type="ChEBI" id="CHEBI:14649"/>
        <dbReference type="ChEBI" id="CHEBI:15378"/>
        <dbReference type="ChEBI" id="CHEBI:17154"/>
        <dbReference type="ChEBI" id="CHEBI:33019"/>
        <dbReference type="ChEBI" id="CHEBI:58017"/>
        <dbReference type="EC" id="2.4.2.12"/>
    </reaction>
    <physiologicalReaction direction="right-to-left" evidence="8">
        <dbReference type="Rhea" id="RHEA:16151"/>
    </physiologicalReaction>
</comment>
<protein>
    <recommendedName>
        <fullName evidence="7">Nicotinamide phosphoribosyltransferase</fullName>
        <ecNumber evidence="6">2.4.2.12</ecNumber>
    </recommendedName>
</protein>
<feature type="binding site" evidence="9">
    <location>
        <position position="294"/>
    </location>
    <ligand>
        <name>diphosphate</name>
        <dbReference type="ChEBI" id="CHEBI:33019"/>
    </ligand>
</feature>
<evidence type="ECO:0000256" key="7">
    <source>
        <dbReference type="ARBA" id="ARBA00035036"/>
    </source>
</evidence>
<feature type="binding site" evidence="9">
    <location>
        <begin position="336"/>
        <end position="337"/>
    </location>
    <ligand>
        <name>beta-nicotinamide D-ribonucleotide</name>
        <dbReference type="ChEBI" id="CHEBI:14649"/>
    </ligand>
</feature>
<dbReference type="GO" id="GO:0047280">
    <property type="term" value="F:nicotinamide phosphoribosyltransferase activity"/>
    <property type="evidence" value="ECO:0007669"/>
    <property type="project" value="UniProtKB-EC"/>
</dbReference>
<feature type="domain" description="Nicotinate/nicotinamide phosphoribosyltransferase" evidence="10">
    <location>
        <begin position="175"/>
        <end position="444"/>
    </location>
</feature>
<organism evidence="12 13">
    <name type="scientific">Oopsacas minuta</name>
    <dbReference type="NCBI Taxonomy" id="111878"/>
    <lineage>
        <taxon>Eukaryota</taxon>
        <taxon>Metazoa</taxon>
        <taxon>Porifera</taxon>
        <taxon>Hexactinellida</taxon>
        <taxon>Hexasterophora</taxon>
        <taxon>Lyssacinosida</taxon>
        <taxon>Leucopsacidae</taxon>
        <taxon>Oopsacas</taxon>
    </lineage>
</organism>
<sequence length="465" mass="51978">MATSGNLLLMTDSYKVTHHFQYPPNTTNVFSYFESRGGKFEYTVFFGLQYFLKRYLEGQVVTEEKIEKAKVFFEKHFGRKDIFNEKGWKYIVEKHGGKLPIRIRAVPEGYCIPFKNVLFTVENTDPECYWITNYLETLLVQVWYPMTVATNSREQKAIIAKYLHETAENMDSLPFMLHDFGFRGSTSVESAGIGDASHLVNFKGTDTLAGIEVADRFYGCDMAGFSIPAAEHSTITAWGKDGETEAFKNMLTKFPTGAVSVVSDSYDVFNACENVWGGVLHDLVAKREGRLVIRPDSGDPPEIVLKVLGILGNKFGTNTNGKGFKQLPPNLRIIQGDGIDILMLDKILGRMKDEGWSAENIVFGSGGGLLQKLNRDTQKCAFKCSWASVGGKDVNVYKDPITDPGKKSKKGKLTLELKEGVYTTVQEGKGDSSKDILQTVFENGKILKDFTFDEVRKNAKLPLES</sequence>
<dbReference type="GO" id="GO:0009435">
    <property type="term" value="P:NAD+ biosynthetic process"/>
    <property type="evidence" value="ECO:0007669"/>
    <property type="project" value="InterPro"/>
</dbReference>
<dbReference type="Pfam" id="PF18127">
    <property type="entry name" value="NAMPT_N"/>
    <property type="match status" value="1"/>
</dbReference>
<proteinExistence type="inferred from homology"/>
<comment type="pathway">
    <text evidence="5">Cofactor biosynthesis; NAD(+) biosynthesis; nicotinamide D-ribonucleotide from 5-phospho-alpha-D-ribose 1-diphosphate and nicotinamide: step 1/1.</text>
</comment>
<dbReference type="NCBIfam" id="NF006629">
    <property type="entry name" value="PRK09198.1"/>
    <property type="match status" value="1"/>
</dbReference>
<dbReference type="PANTHER" id="PTHR43816">
    <property type="entry name" value="NICOTINAMIDE PHOSPHORIBOSYLTRANSFERASE"/>
    <property type="match status" value="1"/>
</dbReference>
<feature type="binding site" evidence="9">
    <location>
        <position position="367"/>
    </location>
    <ligand>
        <name>beta-nicotinamide D-ribonucleotide</name>
        <dbReference type="ChEBI" id="CHEBI:14649"/>
    </ligand>
</feature>
<dbReference type="EMBL" id="JAKMXF010000210">
    <property type="protein sequence ID" value="KAI6655171.1"/>
    <property type="molecule type" value="Genomic_DNA"/>
</dbReference>
<accession>A0AAV7K2N3</accession>
<feature type="domain" description="Nicotinamide phosphoribosyltransferase N-terminal" evidence="11">
    <location>
        <begin position="6"/>
        <end position="103"/>
    </location>
</feature>
<evidence type="ECO:0000256" key="1">
    <source>
        <dbReference type="ARBA" id="ARBA00010897"/>
    </source>
</evidence>
<evidence type="ECO:0000256" key="8">
    <source>
        <dbReference type="ARBA" id="ARBA00047835"/>
    </source>
</evidence>
<dbReference type="SUPFAM" id="SSF51690">
    <property type="entry name" value="Nicotinate/Quinolinate PRTase C-terminal domain-like"/>
    <property type="match status" value="1"/>
</dbReference>
<evidence type="ECO:0000256" key="9">
    <source>
        <dbReference type="PIRSR" id="PIRSR005943-1"/>
    </source>
</evidence>
<dbReference type="AlphaFoldDB" id="A0AAV7K2N3"/>
<feature type="binding site" evidence="9">
    <location>
        <position position="206"/>
    </location>
    <ligand>
        <name>beta-nicotinamide D-ribonucleotide</name>
        <dbReference type="ChEBI" id="CHEBI:14649"/>
    </ligand>
</feature>
<evidence type="ECO:0000259" key="10">
    <source>
        <dbReference type="Pfam" id="PF04095"/>
    </source>
</evidence>
<evidence type="ECO:0000313" key="12">
    <source>
        <dbReference type="EMBL" id="KAI6655171.1"/>
    </source>
</evidence>
<comment type="caution">
    <text evidence="12">The sequence shown here is derived from an EMBL/GenBank/DDBJ whole genome shotgun (WGS) entry which is preliminary data.</text>
</comment>
<dbReference type="Gene3D" id="3.20.20.70">
    <property type="entry name" value="Aldolase class I"/>
    <property type="match status" value="1"/>
</dbReference>
<evidence type="ECO:0000259" key="11">
    <source>
        <dbReference type="Pfam" id="PF18127"/>
    </source>
</evidence>
<dbReference type="InterPro" id="IPR041525">
    <property type="entry name" value="N/Namide_PRibTrfase"/>
</dbReference>
<dbReference type="PANTHER" id="PTHR43816:SF1">
    <property type="entry name" value="NICOTINAMIDE PHOSPHORIBOSYLTRANSFERASE"/>
    <property type="match status" value="1"/>
</dbReference>
<dbReference type="EC" id="2.4.2.12" evidence="6"/>
<evidence type="ECO:0000256" key="5">
    <source>
        <dbReference type="ARBA" id="ARBA00035007"/>
    </source>
</evidence>
<evidence type="ECO:0000256" key="6">
    <source>
        <dbReference type="ARBA" id="ARBA00035024"/>
    </source>
</evidence>
<feature type="binding site" evidence="9">
    <location>
        <position position="375"/>
    </location>
    <ligand>
        <name>beta-nicotinamide D-ribonucleotide</name>
        <dbReference type="ChEBI" id="CHEBI:14649"/>
    </ligand>
</feature>
<dbReference type="PIRSF" id="PIRSF005943">
    <property type="entry name" value="NMPRT"/>
    <property type="match status" value="1"/>
</dbReference>
<feature type="binding site" evidence="9">
    <location>
        <begin position="294"/>
        <end position="296"/>
    </location>
    <ligand>
        <name>beta-nicotinamide D-ribonucleotide</name>
        <dbReference type="ChEBI" id="CHEBI:14649"/>
    </ligand>
</feature>
<keyword evidence="3 12" id="KW-0328">Glycosyltransferase</keyword>
<evidence type="ECO:0000313" key="13">
    <source>
        <dbReference type="Proteomes" id="UP001165289"/>
    </source>
</evidence>
<dbReference type="Pfam" id="PF04095">
    <property type="entry name" value="NAPRTase"/>
    <property type="match status" value="1"/>
</dbReference>
<keyword evidence="2" id="KW-0662">Pyridine nucleotide biosynthesis</keyword>
<dbReference type="InterPro" id="IPR036068">
    <property type="entry name" value="Nicotinate_pribotase-like_C"/>
</dbReference>
<feature type="binding site" evidence="9">
    <location>
        <position position="183"/>
    </location>
    <ligand>
        <name>diphosphate</name>
        <dbReference type="ChEBI" id="CHEBI:33019"/>
    </ligand>
</feature>
<dbReference type="InterPro" id="IPR041529">
    <property type="entry name" value="DUF5598"/>
</dbReference>